<evidence type="ECO:0000313" key="6">
    <source>
        <dbReference type="Proteomes" id="UP000515158"/>
    </source>
</evidence>
<dbReference type="PANTHER" id="PTHR21261:SF15">
    <property type="entry name" value="BEATEN PATH IIIA, ISOFORM D-RELATED"/>
    <property type="match status" value="1"/>
</dbReference>
<dbReference type="PANTHER" id="PTHR21261">
    <property type="entry name" value="BEAT PROTEIN"/>
    <property type="match status" value="1"/>
</dbReference>
<keyword evidence="4" id="KW-0812">Transmembrane</keyword>
<reference evidence="7" key="1">
    <citation type="submission" date="2025-08" db="UniProtKB">
        <authorList>
            <consortium name="RefSeq"/>
        </authorList>
    </citation>
    <scope>IDENTIFICATION</scope>
    <source>
        <tissue evidence="7">Total insect</tissue>
    </source>
</reference>
<dbReference type="AlphaFoldDB" id="A0A6P8ZX69"/>
<sequence>MPHAVSPGDDVYMRCRYNLDNDQLYTVKWYKGRQEFFRYVPKELPNTKVFPLPGVNVDVSLSDAHQVVLKAVRLNMSGKYRCEVSADQPNFHTEMVAGELHVVYLPGDDSPVLMAEKQRYSIGDTLRANCTVRGAHPAANVTWLLNDVKINSSSERTFPTPLGYGRPGSKAGKQQSPAANRYAVAAAALEDEAKRVTTLSTLELEVGPESFQYGKARLQCRSAMWALWERNAMLTLEEERPRLASVIGTGETSAGWPRFAAGTVLVWAAALWTLLLAR</sequence>
<protein>
    <submittedName>
        <fullName evidence="7">Uncharacterized protein LOC117650580</fullName>
    </submittedName>
</protein>
<dbReference type="RefSeq" id="XP_034249998.1">
    <property type="nucleotide sequence ID" value="XM_034394107.1"/>
</dbReference>
<evidence type="ECO:0000259" key="5">
    <source>
        <dbReference type="PROSITE" id="PS50835"/>
    </source>
</evidence>
<keyword evidence="3" id="KW-1015">Disulfide bond</keyword>
<dbReference type="GeneID" id="117650580"/>
<evidence type="ECO:0000256" key="1">
    <source>
        <dbReference type="ARBA" id="ARBA00004167"/>
    </source>
</evidence>
<feature type="domain" description="Ig-like" evidence="5">
    <location>
        <begin position="111"/>
        <end position="146"/>
    </location>
</feature>
<dbReference type="KEGG" id="tpal:117650580"/>
<accession>A0A6P8ZX69</accession>
<dbReference type="InParanoid" id="A0A6P8ZX69"/>
<dbReference type="InterPro" id="IPR013162">
    <property type="entry name" value="CD80_C2-set"/>
</dbReference>
<dbReference type="Gene3D" id="2.60.40.10">
    <property type="entry name" value="Immunoglobulins"/>
    <property type="match status" value="2"/>
</dbReference>
<comment type="subcellular location">
    <subcellularLocation>
        <location evidence="1">Membrane</location>
        <topology evidence="1">Single-pass membrane protein</topology>
    </subcellularLocation>
</comment>
<dbReference type="Proteomes" id="UP000515158">
    <property type="component" value="Unplaced"/>
</dbReference>
<keyword evidence="4" id="KW-1133">Transmembrane helix</keyword>
<feature type="domain" description="Ig-like" evidence="5">
    <location>
        <begin position="1"/>
        <end position="92"/>
    </location>
</feature>
<dbReference type="CDD" id="cd00096">
    <property type="entry name" value="Ig"/>
    <property type="match status" value="1"/>
</dbReference>
<evidence type="ECO:0000313" key="7">
    <source>
        <dbReference type="RefSeq" id="XP_034249998.1"/>
    </source>
</evidence>
<name>A0A6P8ZX69_THRPL</name>
<dbReference type="Pfam" id="PF08205">
    <property type="entry name" value="C2-set_2"/>
    <property type="match status" value="1"/>
</dbReference>
<dbReference type="GO" id="GO:0016020">
    <property type="term" value="C:membrane"/>
    <property type="evidence" value="ECO:0007669"/>
    <property type="project" value="UniProtKB-SubCell"/>
</dbReference>
<dbReference type="FunFam" id="2.60.40.10:FF:000437">
    <property type="entry name" value="Beat-IIIc, isoform A"/>
    <property type="match status" value="1"/>
</dbReference>
<organism evidence="7">
    <name type="scientific">Thrips palmi</name>
    <name type="common">Melon thrips</name>
    <dbReference type="NCBI Taxonomy" id="161013"/>
    <lineage>
        <taxon>Eukaryota</taxon>
        <taxon>Metazoa</taxon>
        <taxon>Ecdysozoa</taxon>
        <taxon>Arthropoda</taxon>
        <taxon>Hexapoda</taxon>
        <taxon>Insecta</taxon>
        <taxon>Pterygota</taxon>
        <taxon>Neoptera</taxon>
        <taxon>Paraneoptera</taxon>
        <taxon>Thysanoptera</taxon>
        <taxon>Terebrantia</taxon>
        <taxon>Thripoidea</taxon>
        <taxon>Thripidae</taxon>
        <taxon>Thrips</taxon>
    </lineage>
</organism>
<dbReference type="PROSITE" id="PS50835">
    <property type="entry name" value="IG_LIKE"/>
    <property type="match status" value="2"/>
</dbReference>
<evidence type="ECO:0000256" key="3">
    <source>
        <dbReference type="ARBA" id="ARBA00023157"/>
    </source>
</evidence>
<dbReference type="OrthoDB" id="6343941at2759"/>
<dbReference type="InterPro" id="IPR003599">
    <property type="entry name" value="Ig_sub"/>
</dbReference>
<dbReference type="InterPro" id="IPR013783">
    <property type="entry name" value="Ig-like_fold"/>
</dbReference>
<proteinExistence type="predicted"/>
<dbReference type="SMART" id="SM00409">
    <property type="entry name" value="IG"/>
    <property type="match status" value="2"/>
</dbReference>
<feature type="transmembrane region" description="Helical" evidence="4">
    <location>
        <begin position="259"/>
        <end position="277"/>
    </location>
</feature>
<dbReference type="InterPro" id="IPR036179">
    <property type="entry name" value="Ig-like_dom_sf"/>
</dbReference>
<gene>
    <name evidence="7" type="primary">LOC117650580</name>
</gene>
<dbReference type="SUPFAM" id="SSF48726">
    <property type="entry name" value="Immunoglobulin"/>
    <property type="match status" value="1"/>
</dbReference>
<evidence type="ECO:0000256" key="2">
    <source>
        <dbReference type="ARBA" id="ARBA00023136"/>
    </source>
</evidence>
<keyword evidence="6" id="KW-1185">Reference proteome</keyword>
<evidence type="ECO:0000256" key="4">
    <source>
        <dbReference type="SAM" id="Phobius"/>
    </source>
</evidence>
<keyword evidence="2 4" id="KW-0472">Membrane</keyword>
<dbReference type="InterPro" id="IPR007110">
    <property type="entry name" value="Ig-like_dom"/>
</dbReference>